<dbReference type="OrthoDB" id="337486at2759"/>
<reference evidence="2" key="2">
    <citation type="journal article" date="2023" name="IMA Fungus">
        <title>Comparative genomic study of the Penicillium genus elucidates a diverse pangenome and 15 lateral gene transfer events.</title>
        <authorList>
            <person name="Petersen C."/>
            <person name="Sorensen T."/>
            <person name="Nielsen M.R."/>
            <person name="Sondergaard T.E."/>
            <person name="Sorensen J.L."/>
            <person name="Fitzpatrick D.A."/>
            <person name="Frisvad J.C."/>
            <person name="Nielsen K.L."/>
        </authorList>
    </citation>
    <scope>NUCLEOTIDE SEQUENCE</scope>
    <source>
        <strain evidence="2">IBT 15544</strain>
    </source>
</reference>
<evidence type="ECO:0000256" key="1">
    <source>
        <dbReference type="SAM" id="MobiDB-lite"/>
    </source>
</evidence>
<dbReference type="GO" id="GO:0003887">
    <property type="term" value="F:DNA-directed DNA polymerase activity"/>
    <property type="evidence" value="ECO:0007669"/>
    <property type="project" value="TreeGrafter"/>
</dbReference>
<evidence type="ECO:0000313" key="2">
    <source>
        <dbReference type="EMBL" id="KAJ5194629.1"/>
    </source>
</evidence>
<dbReference type="PANTHER" id="PTHR14303">
    <property type="entry name" value="DNA POLYMERASE DELTA SUBUNIT 4"/>
    <property type="match status" value="1"/>
</dbReference>
<organism evidence="2 3">
    <name type="scientific">Penicillium cinerascens</name>
    <dbReference type="NCBI Taxonomy" id="70096"/>
    <lineage>
        <taxon>Eukaryota</taxon>
        <taxon>Fungi</taxon>
        <taxon>Dikarya</taxon>
        <taxon>Ascomycota</taxon>
        <taxon>Pezizomycotina</taxon>
        <taxon>Eurotiomycetes</taxon>
        <taxon>Eurotiomycetidae</taxon>
        <taxon>Eurotiales</taxon>
        <taxon>Aspergillaceae</taxon>
        <taxon>Penicillium</taxon>
    </lineage>
</organism>
<feature type="compositionally biased region" description="Basic and acidic residues" evidence="1">
    <location>
        <begin position="80"/>
        <end position="99"/>
    </location>
</feature>
<proteinExistence type="predicted"/>
<dbReference type="Pfam" id="PF04081">
    <property type="entry name" value="DNA_pol_delta_4"/>
    <property type="match status" value="1"/>
</dbReference>
<comment type="caution">
    <text evidence="2">The sequence shown here is derived from an EMBL/GenBank/DDBJ whole genome shotgun (WGS) entry which is preliminary data.</text>
</comment>
<keyword evidence="3" id="KW-1185">Reference proteome</keyword>
<feature type="region of interest" description="Disordered" evidence="1">
    <location>
        <begin position="1"/>
        <end position="99"/>
    </location>
</feature>
<feature type="compositionally biased region" description="Polar residues" evidence="1">
    <location>
        <begin position="13"/>
        <end position="32"/>
    </location>
</feature>
<feature type="compositionally biased region" description="Polar residues" evidence="1">
    <location>
        <begin position="48"/>
        <end position="60"/>
    </location>
</feature>
<accession>A0A9W9JDZ3</accession>
<reference evidence="2" key="1">
    <citation type="submission" date="2022-12" db="EMBL/GenBank/DDBJ databases">
        <authorList>
            <person name="Petersen C."/>
        </authorList>
    </citation>
    <scope>NUCLEOTIDE SEQUENCE</scope>
    <source>
        <strain evidence="2">IBT 15544</strain>
    </source>
</reference>
<protein>
    <recommendedName>
        <fullName evidence="4">DNA polymerase delta subunit 4</fullName>
    </recommendedName>
</protein>
<dbReference type="PANTHER" id="PTHR14303:SF0">
    <property type="entry name" value="DNA POLYMERASE DELTA SUBUNIT 4"/>
    <property type="match status" value="1"/>
</dbReference>
<dbReference type="GO" id="GO:0006261">
    <property type="term" value="P:DNA-templated DNA replication"/>
    <property type="evidence" value="ECO:0007669"/>
    <property type="project" value="TreeGrafter"/>
</dbReference>
<dbReference type="EMBL" id="JAPQKR010000015">
    <property type="protein sequence ID" value="KAJ5194629.1"/>
    <property type="molecule type" value="Genomic_DNA"/>
</dbReference>
<dbReference type="GO" id="GO:0000731">
    <property type="term" value="P:DNA synthesis involved in DNA repair"/>
    <property type="evidence" value="ECO:0007669"/>
    <property type="project" value="InterPro"/>
</dbReference>
<gene>
    <name evidence="2" type="ORF">N7498_008067</name>
</gene>
<dbReference type="RefSeq" id="XP_058305117.1">
    <property type="nucleotide sequence ID" value="XM_058455129.1"/>
</dbReference>
<name>A0A9W9JDZ3_9EURO</name>
<sequence>MPPRRRAAGAGAQSTLSFGNQSRVTKPSTTPATLHKTKNLDSPLPTDKSASGTPEPQQVLASEPTKPHVAELVVQQQAAKELEEPRSAEDKRALKVSRQDLQKYWNKEERSRKAPRVHQTDLSLEEKILRHFDLSSQYGPCIGIARLKRWRRANMLKLNPPIEVLAVLLKEQNVNERARMDELLS</sequence>
<dbReference type="AlphaFoldDB" id="A0A9W9JDZ3"/>
<evidence type="ECO:0000313" key="3">
    <source>
        <dbReference type="Proteomes" id="UP001150904"/>
    </source>
</evidence>
<dbReference type="GeneID" id="83182430"/>
<dbReference type="Proteomes" id="UP001150904">
    <property type="component" value="Unassembled WGS sequence"/>
</dbReference>
<dbReference type="InterPro" id="IPR007218">
    <property type="entry name" value="DNA_pol_delta_4"/>
</dbReference>
<dbReference type="GO" id="GO:0043625">
    <property type="term" value="C:delta DNA polymerase complex"/>
    <property type="evidence" value="ECO:0007669"/>
    <property type="project" value="TreeGrafter"/>
</dbReference>
<evidence type="ECO:0008006" key="4">
    <source>
        <dbReference type="Google" id="ProtNLM"/>
    </source>
</evidence>